<dbReference type="InterPro" id="IPR000070">
    <property type="entry name" value="Pectinesterase_cat"/>
</dbReference>
<evidence type="ECO:0000256" key="9">
    <source>
        <dbReference type="ARBA" id="ARBA00023085"/>
    </source>
</evidence>
<evidence type="ECO:0000256" key="3">
    <source>
        <dbReference type="ARBA" id="ARBA00008891"/>
    </source>
</evidence>
<dbReference type="PROSITE" id="PS00503">
    <property type="entry name" value="PECTINESTERASE_2"/>
    <property type="match status" value="1"/>
</dbReference>
<comment type="pathway">
    <text evidence="2 12">Glycan metabolism; pectin degradation; 2-dehydro-3-deoxy-D-gluconate from pectin: step 1/5.</text>
</comment>
<dbReference type="GO" id="GO:0045490">
    <property type="term" value="P:pectin catabolic process"/>
    <property type="evidence" value="ECO:0007669"/>
    <property type="project" value="UniProtKB-UniRule"/>
</dbReference>
<comment type="caution">
    <text evidence="14">The sequence shown here is derived from an EMBL/GenBank/DDBJ whole genome shotgun (WGS) entry which is preliminary data.</text>
</comment>
<keyword evidence="5" id="KW-0134">Cell wall</keyword>
<accession>A0AA41UWH9</accession>
<proteinExistence type="inferred from homology"/>
<dbReference type="Proteomes" id="UP001177140">
    <property type="component" value="Unassembled WGS sequence"/>
</dbReference>
<keyword evidence="15" id="KW-1185">Reference proteome</keyword>
<protein>
    <recommendedName>
        <fullName evidence="4 12">Pectinesterase</fullName>
        <ecNumber evidence="4 12">3.1.1.11</ecNumber>
    </recommendedName>
</protein>
<keyword evidence="7 12" id="KW-0732">Signal</keyword>
<evidence type="ECO:0000256" key="7">
    <source>
        <dbReference type="ARBA" id="ARBA00022729"/>
    </source>
</evidence>
<dbReference type="InterPro" id="IPR033131">
    <property type="entry name" value="Pectinesterase_Asp_AS"/>
</dbReference>
<evidence type="ECO:0000256" key="8">
    <source>
        <dbReference type="ARBA" id="ARBA00022801"/>
    </source>
</evidence>
<comment type="subcellular location">
    <subcellularLocation>
        <location evidence="1">Secreted</location>
        <location evidence="1">Cell wall</location>
    </subcellularLocation>
</comment>
<dbReference type="PANTHER" id="PTHR31321">
    <property type="entry name" value="ACYL-COA THIOESTER HYDROLASE YBHC-RELATED"/>
    <property type="match status" value="1"/>
</dbReference>
<dbReference type="InterPro" id="IPR012334">
    <property type="entry name" value="Pectin_lyas_fold"/>
</dbReference>
<dbReference type="PANTHER" id="PTHR31321:SF126">
    <property type="entry name" value="PECTINESTERASE"/>
    <property type="match status" value="1"/>
</dbReference>
<dbReference type="FunFam" id="2.160.20.10:FF:000008">
    <property type="entry name" value="Pectinesterase"/>
    <property type="match status" value="1"/>
</dbReference>
<evidence type="ECO:0000256" key="4">
    <source>
        <dbReference type="ARBA" id="ARBA00013229"/>
    </source>
</evidence>
<dbReference type="SUPFAM" id="SSF51126">
    <property type="entry name" value="Pectin lyase-like"/>
    <property type="match status" value="1"/>
</dbReference>
<keyword evidence="8 12" id="KW-0378">Hydrolase</keyword>
<dbReference type="EC" id="3.1.1.11" evidence="4 12"/>
<evidence type="ECO:0000256" key="2">
    <source>
        <dbReference type="ARBA" id="ARBA00005184"/>
    </source>
</evidence>
<dbReference type="Pfam" id="PF01095">
    <property type="entry name" value="Pectinesterase"/>
    <property type="match status" value="1"/>
</dbReference>
<feature type="active site" evidence="11">
    <location>
        <position position="224"/>
    </location>
</feature>
<evidence type="ECO:0000313" key="14">
    <source>
        <dbReference type="EMBL" id="MCL7022116.1"/>
    </source>
</evidence>
<reference evidence="14" key="1">
    <citation type="submission" date="2022-03" db="EMBL/GenBank/DDBJ databases">
        <title>A functionally conserved STORR gene fusion in Papaver species that diverged 16.8 million years ago.</title>
        <authorList>
            <person name="Catania T."/>
        </authorList>
    </citation>
    <scope>NUCLEOTIDE SEQUENCE</scope>
    <source>
        <strain evidence="14">S-191538</strain>
    </source>
</reference>
<dbReference type="Gene3D" id="2.160.20.10">
    <property type="entry name" value="Single-stranded right-handed beta-helix, Pectin lyase-like"/>
    <property type="match status" value="1"/>
</dbReference>
<comment type="catalytic activity">
    <reaction evidence="10 12">
        <text>[(1-&gt;4)-alpha-D-galacturonosyl methyl ester](n) + n H2O = [(1-&gt;4)-alpha-D-galacturonosyl](n) + n methanol + n H(+)</text>
        <dbReference type="Rhea" id="RHEA:22380"/>
        <dbReference type="Rhea" id="RHEA-COMP:14570"/>
        <dbReference type="Rhea" id="RHEA-COMP:14573"/>
        <dbReference type="ChEBI" id="CHEBI:15377"/>
        <dbReference type="ChEBI" id="CHEBI:15378"/>
        <dbReference type="ChEBI" id="CHEBI:17790"/>
        <dbReference type="ChEBI" id="CHEBI:140522"/>
        <dbReference type="ChEBI" id="CHEBI:140523"/>
        <dbReference type="EC" id="3.1.1.11"/>
    </reaction>
</comment>
<evidence type="ECO:0000256" key="12">
    <source>
        <dbReference type="RuleBase" id="RU000589"/>
    </source>
</evidence>
<feature type="signal peptide" evidence="12">
    <location>
        <begin position="1"/>
        <end position="24"/>
    </location>
</feature>
<evidence type="ECO:0000256" key="6">
    <source>
        <dbReference type="ARBA" id="ARBA00022525"/>
    </source>
</evidence>
<evidence type="ECO:0000256" key="5">
    <source>
        <dbReference type="ARBA" id="ARBA00022512"/>
    </source>
</evidence>
<keyword evidence="6" id="KW-0964">Secreted</keyword>
<name>A0AA41UWH9_PAPNU</name>
<organism evidence="14 15">
    <name type="scientific">Papaver nudicaule</name>
    <name type="common">Iceland poppy</name>
    <dbReference type="NCBI Taxonomy" id="74823"/>
    <lineage>
        <taxon>Eukaryota</taxon>
        <taxon>Viridiplantae</taxon>
        <taxon>Streptophyta</taxon>
        <taxon>Embryophyta</taxon>
        <taxon>Tracheophyta</taxon>
        <taxon>Spermatophyta</taxon>
        <taxon>Magnoliopsida</taxon>
        <taxon>Ranunculales</taxon>
        <taxon>Papaveraceae</taxon>
        <taxon>Papaveroideae</taxon>
        <taxon>Papaver</taxon>
    </lineage>
</organism>
<evidence type="ECO:0000256" key="11">
    <source>
        <dbReference type="PROSITE-ProRule" id="PRU10040"/>
    </source>
</evidence>
<dbReference type="AlphaFoldDB" id="A0AA41UWH9"/>
<evidence type="ECO:0000256" key="10">
    <source>
        <dbReference type="ARBA" id="ARBA00047928"/>
    </source>
</evidence>
<evidence type="ECO:0000313" key="15">
    <source>
        <dbReference type="Proteomes" id="UP001177140"/>
    </source>
</evidence>
<dbReference type="GO" id="GO:0030599">
    <property type="term" value="F:pectinesterase activity"/>
    <property type="evidence" value="ECO:0007669"/>
    <property type="project" value="UniProtKB-UniRule"/>
</dbReference>
<sequence length="375" mass="41735">MKNYIVFLPTFLVLLLHLIPPVFSHNISPIPENPASLRFWSATNIIPFKVRLNDMGGLEQSLVNAESGVLVISVRQDGFGQFKTITEAIDSVPSGNDRRVIIRIGPGVYKEKINVTQTKPFITFYGSKRHMPKLTFDGTAAQYGTVDSASVIVSSDYFMAVNIIFENSSPMPDGIRKDAQAVAMRISGDKASFYNCKFIGFQDTLCDDRGNHFFKDCYVEGTVDFIFGDGKSLYLNTELRSVAPNGAVITAQARVKEEDDSGFSFVHCLISGPGDSKTYLGRAWKERAKVVFIYTDMGTVVSAEGWSDRGNIEADKTVYYGEYKCKGQGANPTGRVKYVKMLTDAEVKPYLDINYINGSTWILPPPKFRGYKMIK</sequence>
<evidence type="ECO:0000256" key="1">
    <source>
        <dbReference type="ARBA" id="ARBA00004191"/>
    </source>
</evidence>
<feature type="chain" id="PRO_5041482925" description="Pectinesterase" evidence="12">
    <location>
        <begin position="25"/>
        <end position="375"/>
    </location>
</feature>
<evidence type="ECO:0000259" key="13">
    <source>
        <dbReference type="Pfam" id="PF01095"/>
    </source>
</evidence>
<keyword evidence="9 12" id="KW-0063">Aspartyl esterase</keyword>
<dbReference type="EMBL" id="JAJJMA010008224">
    <property type="protein sequence ID" value="MCL7022116.1"/>
    <property type="molecule type" value="Genomic_DNA"/>
</dbReference>
<feature type="domain" description="Pectinesterase catalytic" evidence="13">
    <location>
        <begin position="72"/>
        <end position="358"/>
    </location>
</feature>
<gene>
    <name evidence="14" type="ORF">MKW94_020889</name>
</gene>
<dbReference type="InterPro" id="IPR011050">
    <property type="entry name" value="Pectin_lyase_fold/virulence"/>
</dbReference>
<comment type="similarity">
    <text evidence="3">Belongs to the pectinesterase family.</text>
</comment>
<dbReference type="GO" id="GO:0042545">
    <property type="term" value="P:cell wall modification"/>
    <property type="evidence" value="ECO:0007669"/>
    <property type="project" value="UniProtKB-UniRule"/>
</dbReference>